<dbReference type="SUPFAM" id="SSF52058">
    <property type="entry name" value="L domain-like"/>
    <property type="match status" value="1"/>
</dbReference>
<evidence type="ECO:0000256" key="4">
    <source>
        <dbReference type="ARBA" id="ARBA00022614"/>
    </source>
</evidence>
<dbReference type="InterPro" id="IPR013210">
    <property type="entry name" value="LRR_N_plant-typ"/>
</dbReference>
<evidence type="ECO:0000256" key="6">
    <source>
        <dbReference type="ARBA" id="ARBA00022729"/>
    </source>
</evidence>
<dbReference type="FunFam" id="3.80.10.10:FF:000356">
    <property type="entry name" value="LRR receptor-like serine/threonine-protein kinase"/>
    <property type="match status" value="1"/>
</dbReference>
<evidence type="ECO:0000256" key="10">
    <source>
        <dbReference type="ARBA" id="ARBA00023170"/>
    </source>
</evidence>
<dbReference type="FunFam" id="3.80.10.10:FF:000383">
    <property type="entry name" value="Leucine-rich repeat receptor protein kinase EMS1"/>
    <property type="match status" value="1"/>
</dbReference>
<keyword evidence="3" id="KW-1003">Cell membrane</keyword>
<dbReference type="InterPro" id="IPR046956">
    <property type="entry name" value="RLP23-like"/>
</dbReference>
<organism evidence="16 17">
    <name type="scientific">Crotalaria pallida</name>
    <name type="common">Smooth rattlebox</name>
    <name type="synonym">Crotalaria striata</name>
    <dbReference type="NCBI Taxonomy" id="3830"/>
    <lineage>
        <taxon>Eukaryota</taxon>
        <taxon>Viridiplantae</taxon>
        <taxon>Streptophyta</taxon>
        <taxon>Embryophyta</taxon>
        <taxon>Tracheophyta</taxon>
        <taxon>Spermatophyta</taxon>
        <taxon>Magnoliopsida</taxon>
        <taxon>eudicotyledons</taxon>
        <taxon>Gunneridae</taxon>
        <taxon>Pentapetalae</taxon>
        <taxon>rosids</taxon>
        <taxon>fabids</taxon>
        <taxon>Fabales</taxon>
        <taxon>Fabaceae</taxon>
        <taxon>Papilionoideae</taxon>
        <taxon>50 kb inversion clade</taxon>
        <taxon>genistoids sensu lato</taxon>
        <taxon>core genistoids</taxon>
        <taxon>Crotalarieae</taxon>
        <taxon>Crotalaria</taxon>
    </lineage>
</organism>
<dbReference type="Pfam" id="PF13855">
    <property type="entry name" value="LRR_8"/>
    <property type="match status" value="1"/>
</dbReference>
<feature type="domain" description="Leucine-rich repeat-containing N-terminal plant-type" evidence="15">
    <location>
        <begin position="31"/>
        <end position="67"/>
    </location>
</feature>
<proteinExistence type="inferred from homology"/>
<sequence length="719" mass="80496">MGRYTSAAFVLLFLLGEICMCANTSMPCIPREREALLKFKATFYDISNKLSSWEGNHCCQWEGIACDNVTNSQVVKLDLSNLCLRSRTQNESMIECDNIIAHVVKFNLTTLFQSLRELVNLQWLDLSNNHLSGTIPQNFGKFVNLQRLVLSNNYLSGTIPQNFRELVHLQILDLSNNYLSGTIPQNFGELLHLQILDLSNNYLNGTIPQSLGHLTALESLILSGNKLQGNIPNDFDNLINLRYVELSSNKLDGIISVGKEWSSVMPQLWFLNLSYNHINGSLPRNIGTIMPNLESLLLGSNQITGSIPNSLCQIELEYLDLSKNKLSGEIPNCWRDTLFWKEINLSSNKLSGVFPSSFWNLSSLLWLHLNNNNLQGQLPMAMNALGGLLILDLGENQISGSIPSWTLDSFPSLHILRLRENKLSGIIPSQLCQLSVLKILDLSCNNLEGLIPWCLGNLTGMALDNSFHVAEGPSPAESEGPSPAESEPTDWYSQDVKQVMKGREYDYIKILKLVVNMDLSENKLVGSIPNGITLLTGLHGMNLSYNQLEGEIPRMIGNMISLESFDVSHNKLSGNIPKSMSSLTSLSHLNLSNNNFSGPIPIGNQFSTYDSSAYANNPYLYGHELPNKRPNDNSHDVPESRGYEDDGKKDKVVKLLFYFVIAIGFISGFWGVIGVLLLNKSWRHAYFRWVEDAVDNIYVTIVIRVAKLKKWMVKNRVHG</sequence>
<gene>
    <name evidence="16" type="ORF">RIF29_21142</name>
</gene>
<keyword evidence="5 13" id="KW-0812">Transmembrane</keyword>
<dbReference type="InterPro" id="IPR032675">
    <property type="entry name" value="LRR_dom_sf"/>
</dbReference>
<evidence type="ECO:0000256" key="5">
    <source>
        <dbReference type="ARBA" id="ARBA00022692"/>
    </source>
</evidence>
<keyword evidence="6 14" id="KW-0732">Signal</keyword>
<evidence type="ECO:0000256" key="9">
    <source>
        <dbReference type="ARBA" id="ARBA00023136"/>
    </source>
</evidence>
<feature type="region of interest" description="Disordered" evidence="12">
    <location>
        <begin position="625"/>
        <end position="646"/>
    </location>
</feature>
<feature type="signal peptide" evidence="14">
    <location>
        <begin position="1"/>
        <end position="21"/>
    </location>
</feature>
<evidence type="ECO:0000256" key="11">
    <source>
        <dbReference type="ARBA" id="ARBA00023180"/>
    </source>
</evidence>
<keyword evidence="9 13" id="KW-0472">Membrane</keyword>
<dbReference type="SUPFAM" id="SSF52047">
    <property type="entry name" value="RNI-like"/>
    <property type="match status" value="1"/>
</dbReference>
<protein>
    <recommendedName>
        <fullName evidence="15">Leucine-rich repeat-containing N-terminal plant-type domain-containing protein</fullName>
    </recommendedName>
</protein>
<reference evidence="16 17" key="1">
    <citation type="submission" date="2024-01" db="EMBL/GenBank/DDBJ databases">
        <title>The genomes of 5 underutilized Papilionoideae crops provide insights into root nodulation and disease resistanc.</title>
        <authorList>
            <person name="Yuan L."/>
        </authorList>
    </citation>
    <scope>NUCLEOTIDE SEQUENCE [LARGE SCALE GENOMIC DNA]</scope>
    <source>
        <strain evidence="16">ZHUSHIDOU_FW_LH</strain>
        <tissue evidence="16">Leaf</tissue>
    </source>
</reference>
<evidence type="ECO:0000256" key="8">
    <source>
        <dbReference type="ARBA" id="ARBA00022989"/>
    </source>
</evidence>
<keyword evidence="17" id="KW-1185">Reference proteome</keyword>
<keyword evidence="4" id="KW-0433">Leucine-rich repeat</keyword>
<keyword evidence="7" id="KW-0677">Repeat</keyword>
<dbReference type="Proteomes" id="UP001372338">
    <property type="component" value="Unassembled WGS sequence"/>
</dbReference>
<dbReference type="GO" id="GO:0005886">
    <property type="term" value="C:plasma membrane"/>
    <property type="evidence" value="ECO:0007669"/>
    <property type="project" value="UniProtKB-SubCell"/>
</dbReference>
<dbReference type="Pfam" id="PF08263">
    <property type="entry name" value="LRRNT_2"/>
    <property type="match status" value="1"/>
</dbReference>
<evidence type="ECO:0000256" key="2">
    <source>
        <dbReference type="ARBA" id="ARBA00009592"/>
    </source>
</evidence>
<dbReference type="AlphaFoldDB" id="A0AAN9F477"/>
<dbReference type="PRINTS" id="PR00019">
    <property type="entry name" value="LEURICHRPT"/>
</dbReference>
<feature type="transmembrane region" description="Helical" evidence="13">
    <location>
        <begin position="655"/>
        <end position="678"/>
    </location>
</feature>
<evidence type="ECO:0000313" key="17">
    <source>
        <dbReference type="Proteomes" id="UP001372338"/>
    </source>
</evidence>
<evidence type="ECO:0000256" key="13">
    <source>
        <dbReference type="SAM" id="Phobius"/>
    </source>
</evidence>
<comment type="subcellular location">
    <subcellularLocation>
        <location evidence="1">Cell membrane</location>
        <topology evidence="1">Single-pass type I membrane protein</topology>
    </subcellularLocation>
</comment>
<feature type="chain" id="PRO_5043016496" description="Leucine-rich repeat-containing N-terminal plant-type domain-containing protein" evidence="14">
    <location>
        <begin position="22"/>
        <end position="719"/>
    </location>
</feature>
<evidence type="ECO:0000256" key="7">
    <source>
        <dbReference type="ARBA" id="ARBA00022737"/>
    </source>
</evidence>
<keyword evidence="10" id="KW-0675">Receptor</keyword>
<dbReference type="Gene3D" id="3.80.10.10">
    <property type="entry name" value="Ribonuclease Inhibitor"/>
    <property type="match status" value="2"/>
</dbReference>
<feature type="compositionally biased region" description="Low complexity" evidence="12">
    <location>
        <begin position="470"/>
        <end position="486"/>
    </location>
</feature>
<accession>A0AAN9F477</accession>
<evidence type="ECO:0000256" key="1">
    <source>
        <dbReference type="ARBA" id="ARBA00004251"/>
    </source>
</evidence>
<evidence type="ECO:0000259" key="15">
    <source>
        <dbReference type="Pfam" id="PF08263"/>
    </source>
</evidence>
<comment type="similarity">
    <text evidence="2">Belongs to the RLP family.</text>
</comment>
<dbReference type="SMART" id="SM00369">
    <property type="entry name" value="LRR_TYP"/>
    <property type="match status" value="13"/>
</dbReference>
<evidence type="ECO:0000313" key="16">
    <source>
        <dbReference type="EMBL" id="KAK7268444.1"/>
    </source>
</evidence>
<dbReference type="InterPro" id="IPR003591">
    <property type="entry name" value="Leu-rich_rpt_typical-subtyp"/>
</dbReference>
<name>A0AAN9F477_CROPI</name>
<dbReference type="PANTHER" id="PTHR48063:SF112">
    <property type="entry name" value="RECEPTOR LIKE PROTEIN 30-LIKE"/>
    <property type="match status" value="1"/>
</dbReference>
<evidence type="ECO:0000256" key="14">
    <source>
        <dbReference type="SAM" id="SignalP"/>
    </source>
</evidence>
<dbReference type="FunFam" id="3.80.10.10:FF:000111">
    <property type="entry name" value="LRR receptor-like serine/threonine-protein kinase ERECTA"/>
    <property type="match status" value="1"/>
</dbReference>
<dbReference type="Pfam" id="PF00560">
    <property type="entry name" value="LRR_1"/>
    <property type="match status" value="11"/>
</dbReference>
<keyword evidence="8 13" id="KW-1133">Transmembrane helix</keyword>
<dbReference type="EMBL" id="JAYWIO010000004">
    <property type="protein sequence ID" value="KAK7268444.1"/>
    <property type="molecule type" value="Genomic_DNA"/>
</dbReference>
<evidence type="ECO:0000256" key="3">
    <source>
        <dbReference type="ARBA" id="ARBA00022475"/>
    </source>
</evidence>
<evidence type="ECO:0000256" key="12">
    <source>
        <dbReference type="SAM" id="MobiDB-lite"/>
    </source>
</evidence>
<dbReference type="FunFam" id="3.80.10.10:FF:000095">
    <property type="entry name" value="LRR receptor-like serine/threonine-protein kinase GSO1"/>
    <property type="match status" value="1"/>
</dbReference>
<dbReference type="InterPro" id="IPR001611">
    <property type="entry name" value="Leu-rich_rpt"/>
</dbReference>
<comment type="caution">
    <text evidence="16">The sequence shown here is derived from an EMBL/GenBank/DDBJ whole genome shotgun (WGS) entry which is preliminary data.</text>
</comment>
<keyword evidence="11" id="KW-0325">Glycoprotein</keyword>
<feature type="region of interest" description="Disordered" evidence="12">
    <location>
        <begin position="469"/>
        <end position="490"/>
    </location>
</feature>
<dbReference type="PANTHER" id="PTHR48063">
    <property type="entry name" value="LRR RECEPTOR-LIKE KINASE"/>
    <property type="match status" value="1"/>
</dbReference>